<reference evidence="2 3" key="1">
    <citation type="journal article" date="2018" name="J. Microbiol.">
        <title>Baekduia soli gen. nov., sp. nov., a novel bacterium isolated from the soil of Baekdu Mountain and proposal of a novel family name, Baekduiaceae fam. nov.</title>
        <authorList>
            <person name="An D.S."/>
            <person name="Siddiqi M.Z."/>
            <person name="Kim K.H."/>
            <person name="Yu H.S."/>
            <person name="Im W.T."/>
        </authorList>
    </citation>
    <scope>NUCLEOTIDE SEQUENCE [LARGE SCALE GENOMIC DNA]</scope>
    <source>
        <strain evidence="2 3">BR7-21</strain>
    </source>
</reference>
<gene>
    <name evidence="2" type="ORF">FSW04_12825</name>
</gene>
<feature type="domain" description="Thiolase C-terminal" evidence="1">
    <location>
        <begin position="234"/>
        <end position="374"/>
    </location>
</feature>
<dbReference type="AlphaFoldDB" id="A0A5B8U5K2"/>
<dbReference type="PANTHER" id="PTHR42870">
    <property type="entry name" value="ACETYL-COA C-ACETYLTRANSFERASE"/>
    <property type="match status" value="1"/>
</dbReference>
<protein>
    <submittedName>
        <fullName evidence="2">Thiolase family protein</fullName>
    </submittedName>
</protein>
<dbReference type="RefSeq" id="WP_146919814.1">
    <property type="nucleotide sequence ID" value="NZ_CP042430.1"/>
</dbReference>
<dbReference type="CDD" id="cd00829">
    <property type="entry name" value="SCP-x_thiolase"/>
    <property type="match status" value="1"/>
</dbReference>
<dbReference type="KEGG" id="bsol:FSW04_12825"/>
<accession>A0A5B8U5K2</accession>
<sequence>MRGKAVIAGFGHTAHGKLPGRTPLSMTVEAVAGALADAQVEKDAVDAVFVKYPTSGFQTMFGQTVAEALGLQPRIGGVWDQGGATNISMISFAAMAIEHGQCEVALVTTADNPRTGTRQAYERGWGDDAVYGWFGTPAGYAMIAQRHMAEYGTTHEQLGAIAVACRKHGAANPAAHLRKPLTMDEYMDAAWVVEPLRRDDCCLISDGGAAVVVMSAERAAQLGVPDPVPILGFGQGQTSYEVPLRPTLTETQAAISARTAFAMAGIGPADVDVAQIYDCFTPTVLLALEDYGFCRKGQGGSFVEDGALEVGGALPLNTSGGLLSETGMPGMQLVIEGVRQIRGTSTTQVPDAGICVVANQGGIMHTHSTLVLGR</sequence>
<dbReference type="InterPro" id="IPR002155">
    <property type="entry name" value="Thiolase"/>
</dbReference>
<evidence type="ECO:0000313" key="2">
    <source>
        <dbReference type="EMBL" id="QEC48363.1"/>
    </source>
</evidence>
<dbReference type="Proteomes" id="UP000321805">
    <property type="component" value="Chromosome"/>
</dbReference>
<dbReference type="PANTHER" id="PTHR42870:SF1">
    <property type="entry name" value="NON-SPECIFIC LIPID-TRANSFER PROTEIN-LIKE 2"/>
    <property type="match status" value="1"/>
</dbReference>
<name>A0A5B8U5K2_9ACTN</name>
<dbReference type="GO" id="GO:0016747">
    <property type="term" value="F:acyltransferase activity, transferring groups other than amino-acyl groups"/>
    <property type="evidence" value="ECO:0007669"/>
    <property type="project" value="InterPro"/>
</dbReference>
<dbReference type="SUPFAM" id="SSF53901">
    <property type="entry name" value="Thiolase-like"/>
    <property type="match status" value="2"/>
</dbReference>
<evidence type="ECO:0000313" key="3">
    <source>
        <dbReference type="Proteomes" id="UP000321805"/>
    </source>
</evidence>
<dbReference type="EMBL" id="CP042430">
    <property type="protein sequence ID" value="QEC48363.1"/>
    <property type="molecule type" value="Genomic_DNA"/>
</dbReference>
<organism evidence="2 3">
    <name type="scientific">Baekduia soli</name>
    <dbReference type="NCBI Taxonomy" id="496014"/>
    <lineage>
        <taxon>Bacteria</taxon>
        <taxon>Bacillati</taxon>
        <taxon>Actinomycetota</taxon>
        <taxon>Thermoleophilia</taxon>
        <taxon>Solirubrobacterales</taxon>
        <taxon>Baekduiaceae</taxon>
        <taxon>Baekduia</taxon>
    </lineage>
</organism>
<proteinExistence type="predicted"/>
<dbReference type="OrthoDB" id="9785768at2"/>
<dbReference type="Pfam" id="PF22691">
    <property type="entry name" value="Thiolase_C_1"/>
    <property type="match status" value="1"/>
</dbReference>
<dbReference type="PIRSF" id="PIRSF000429">
    <property type="entry name" value="Ac-CoA_Ac_transf"/>
    <property type="match status" value="1"/>
</dbReference>
<dbReference type="InterPro" id="IPR016039">
    <property type="entry name" value="Thiolase-like"/>
</dbReference>
<evidence type="ECO:0000259" key="1">
    <source>
        <dbReference type="Pfam" id="PF22691"/>
    </source>
</evidence>
<keyword evidence="3" id="KW-1185">Reference proteome</keyword>
<dbReference type="Gene3D" id="3.40.47.10">
    <property type="match status" value="1"/>
</dbReference>
<dbReference type="InterPro" id="IPR055140">
    <property type="entry name" value="Thiolase_C_2"/>
</dbReference>